<evidence type="ECO:0000313" key="4">
    <source>
        <dbReference type="Proteomes" id="UP001295794"/>
    </source>
</evidence>
<dbReference type="AlphaFoldDB" id="A0AAD2K044"/>
<dbReference type="PROSITE" id="PS00028">
    <property type="entry name" value="ZINC_FINGER_C2H2_1"/>
    <property type="match status" value="1"/>
</dbReference>
<name>A0AAD2K044_9AGAR</name>
<dbReference type="Proteomes" id="UP001295794">
    <property type="component" value="Unassembled WGS sequence"/>
</dbReference>
<keyword evidence="1" id="KW-0862">Zinc</keyword>
<proteinExistence type="predicted"/>
<protein>
    <recommendedName>
        <fullName evidence="2">C2H2-type domain-containing protein</fullName>
    </recommendedName>
</protein>
<keyword evidence="1" id="KW-0479">Metal-binding</keyword>
<gene>
    <name evidence="3" type="ORF">MYCIT1_LOCUS16750</name>
</gene>
<evidence type="ECO:0000259" key="2">
    <source>
        <dbReference type="PROSITE" id="PS50157"/>
    </source>
</evidence>
<dbReference type="EMBL" id="CAVNYO010000174">
    <property type="protein sequence ID" value="CAK5271587.1"/>
    <property type="molecule type" value="Genomic_DNA"/>
</dbReference>
<reference evidence="3" key="1">
    <citation type="submission" date="2023-11" db="EMBL/GenBank/DDBJ databases">
        <authorList>
            <person name="De Vega J J."/>
            <person name="De Vega J J."/>
        </authorList>
    </citation>
    <scope>NUCLEOTIDE SEQUENCE</scope>
</reference>
<sequence length="390" mass="43625">MWATPSSIVLQKRNEVVFKRTVQIMISTAPWLGAKASLPSVRFRKVNTPIKSKRQRKEARIGLPRFNAGARRMDKAGGTLHGQPNLSQTPQCNHQLENYRLLPAMPKSNTPKLFRLAGCRPRKLYTEPCGVKLDDGTTCNRMASTKQNMDTHQMKDHYRIRFMCRKPSCEETLSDAAAEIRHVKSRHRDEVPWLMEESGLRPKYVVRDGPTAEWVRCDAKGVRCVDSPPSSGASTPLSELAAPFHFTLPSPQSSSGTLSPASESASVVFIPDNAQYFPVQDLHYPVASDGFQNFPYFPRVLPNMSALAPMPMYTNDPAGYFPVPDHGLASYIPGPDPAFMCDFSVGLESYDDLQFQYPFFPVEEPVFTANPADLFMHNLGYAYQTISGDL</sequence>
<organism evidence="3 4">
    <name type="scientific">Mycena citricolor</name>
    <dbReference type="NCBI Taxonomy" id="2018698"/>
    <lineage>
        <taxon>Eukaryota</taxon>
        <taxon>Fungi</taxon>
        <taxon>Dikarya</taxon>
        <taxon>Basidiomycota</taxon>
        <taxon>Agaricomycotina</taxon>
        <taxon>Agaricomycetes</taxon>
        <taxon>Agaricomycetidae</taxon>
        <taxon>Agaricales</taxon>
        <taxon>Marasmiineae</taxon>
        <taxon>Mycenaceae</taxon>
        <taxon>Mycena</taxon>
    </lineage>
</organism>
<keyword evidence="1" id="KW-0863">Zinc-finger</keyword>
<comment type="caution">
    <text evidence="3">The sequence shown here is derived from an EMBL/GenBank/DDBJ whole genome shotgun (WGS) entry which is preliminary data.</text>
</comment>
<dbReference type="InterPro" id="IPR013087">
    <property type="entry name" value="Znf_C2H2_type"/>
</dbReference>
<feature type="domain" description="C2H2-type" evidence="2">
    <location>
        <begin position="162"/>
        <end position="192"/>
    </location>
</feature>
<evidence type="ECO:0000256" key="1">
    <source>
        <dbReference type="PROSITE-ProRule" id="PRU00042"/>
    </source>
</evidence>
<evidence type="ECO:0000313" key="3">
    <source>
        <dbReference type="EMBL" id="CAK5271587.1"/>
    </source>
</evidence>
<keyword evidence="4" id="KW-1185">Reference proteome</keyword>
<dbReference type="PROSITE" id="PS50157">
    <property type="entry name" value="ZINC_FINGER_C2H2_2"/>
    <property type="match status" value="1"/>
</dbReference>
<accession>A0AAD2K044</accession>
<dbReference type="GO" id="GO:0008270">
    <property type="term" value="F:zinc ion binding"/>
    <property type="evidence" value="ECO:0007669"/>
    <property type="project" value="UniProtKB-KW"/>
</dbReference>